<evidence type="ECO:0000256" key="1">
    <source>
        <dbReference type="SAM" id="Phobius"/>
    </source>
</evidence>
<evidence type="ECO:0000313" key="3">
    <source>
        <dbReference type="Proteomes" id="UP001597241"/>
    </source>
</evidence>
<organism evidence="2 3">
    <name type="scientific">Lutibacter holmesii</name>
    <dbReference type="NCBI Taxonomy" id="1137985"/>
    <lineage>
        <taxon>Bacteria</taxon>
        <taxon>Pseudomonadati</taxon>
        <taxon>Bacteroidota</taxon>
        <taxon>Flavobacteriia</taxon>
        <taxon>Flavobacteriales</taxon>
        <taxon>Flavobacteriaceae</taxon>
        <taxon>Lutibacter</taxon>
    </lineage>
</organism>
<dbReference type="RefSeq" id="WP_386808006.1">
    <property type="nucleotide sequence ID" value="NZ_JBHTMV010000003.1"/>
</dbReference>
<keyword evidence="1" id="KW-1133">Transmembrane helix</keyword>
<name>A0ABW3WM93_9FLAO</name>
<accession>A0ABW3WM93</accession>
<dbReference type="Proteomes" id="UP001597241">
    <property type="component" value="Unassembled WGS sequence"/>
</dbReference>
<protein>
    <submittedName>
        <fullName evidence="2">Uncharacterized protein</fullName>
    </submittedName>
</protein>
<proteinExistence type="predicted"/>
<comment type="caution">
    <text evidence="2">The sequence shown here is derived from an EMBL/GenBank/DDBJ whole genome shotgun (WGS) entry which is preliminary data.</text>
</comment>
<keyword evidence="1" id="KW-0472">Membrane</keyword>
<gene>
    <name evidence="2" type="ORF">ACFQ5N_04225</name>
</gene>
<keyword evidence="3" id="KW-1185">Reference proteome</keyword>
<reference evidence="3" key="1">
    <citation type="journal article" date="2019" name="Int. J. Syst. Evol. Microbiol.">
        <title>The Global Catalogue of Microorganisms (GCM) 10K type strain sequencing project: providing services to taxonomists for standard genome sequencing and annotation.</title>
        <authorList>
            <consortium name="The Broad Institute Genomics Platform"/>
            <consortium name="The Broad Institute Genome Sequencing Center for Infectious Disease"/>
            <person name="Wu L."/>
            <person name="Ma J."/>
        </authorList>
    </citation>
    <scope>NUCLEOTIDE SEQUENCE [LARGE SCALE GENOMIC DNA]</scope>
    <source>
        <strain evidence="3">CCUG 62221</strain>
    </source>
</reference>
<keyword evidence="1" id="KW-0812">Transmembrane</keyword>
<dbReference type="EMBL" id="JBHTMV010000003">
    <property type="protein sequence ID" value="MFD1293037.1"/>
    <property type="molecule type" value="Genomic_DNA"/>
</dbReference>
<evidence type="ECO:0000313" key="2">
    <source>
        <dbReference type="EMBL" id="MFD1293037.1"/>
    </source>
</evidence>
<feature type="transmembrane region" description="Helical" evidence="1">
    <location>
        <begin position="43"/>
        <end position="61"/>
    </location>
</feature>
<sequence>MEQHKLREKLQNRSIVPSKNSWDQLSQKLDTEESTQKTGKWWFLKYAAIFLMFFSVGLYFFKTNKPVVEVPVVVAPTLKEEVKKTPEIVVEPEIRVAETTVNSVVKETQKKQPIILKNKEVENVAIAIRSTVETTESSKIITIENTSVEIQTEEILVVEQPSEEEILNAEVEHLLNASKIKLRVNHQISKKRGVSASSLLADVEDDLDKDFKEKLVEKIITTLKTPRKIVITDRGD</sequence>